<feature type="domain" description="Integrase catalytic" evidence="4">
    <location>
        <begin position="88"/>
        <end position="167"/>
    </location>
</feature>
<dbReference type="PROSITE" id="PS50994">
    <property type="entry name" value="INTEGRASE"/>
    <property type="match status" value="1"/>
</dbReference>
<organism evidence="5 6">
    <name type="scientific">Gopherus agassizii</name>
    <name type="common">Agassiz's desert tortoise</name>
    <dbReference type="NCBI Taxonomy" id="38772"/>
    <lineage>
        <taxon>Eukaryota</taxon>
        <taxon>Metazoa</taxon>
        <taxon>Chordata</taxon>
        <taxon>Craniata</taxon>
        <taxon>Vertebrata</taxon>
        <taxon>Euteleostomi</taxon>
        <taxon>Archelosauria</taxon>
        <taxon>Testudinata</taxon>
        <taxon>Testudines</taxon>
        <taxon>Cryptodira</taxon>
        <taxon>Durocryptodira</taxon>
        <taxon>Testudinoidea</taxon>
        <taxon>Testudinidae</taxon>
        <taxon>Gopherus</taxon>
    </lineage>
</organism>
<reference evidence="5" key="3">
    <citation type="submission" date="2025-09" db="UniProtKB">
        <authorList>
            <consortium name="Ensembl"/>
        </authorList>
    </citation>
    <scope>IDENTIFICATION</scope>
</reference>
<accession>A0A452IKI2</accession>
<reference evidence="6" key="1">
    <citation type="journal article" date="2017" name="PLoS ONE">
        <title>The Agassiz's desert tortoise genome provides a resource for the conservation of a threatened species.</title>
        <authorList>
            <person name="Tollis M."/>
            <person name="DeNardo D.F."/>
            <person name="Cornelius J.A."/>
            <person name="Dolby G.A."/>
            <person name="Edwards T."/>
            <person name="Henen B.T."/>
            <person name="Karl A.E."/>
            <person name="Murphy R.W."/>
            <person name="Kusumi K."/>
        </authorList>
    </citation>
    <scope>NUCLEOTIDE SEQUENCE [LARGE SCALE GENOMIC DNA]</scope>
</reference>
<keyword evidence="1" id="KW-1015">Disulfide bond</keyword>
<keyword evidence="6" id="KW-1185">Reference proteome</keyword>
<dbReference type="STRING" id="38772.ENSGAGP00000028480"/>
<sequence>MGANKTPREEWQLPDGRRALPRAALWPALFKLHQETHGGAEAMAAIVNRLWHAPGVFHEAKRVLSSCDICAKFNPRGEPKSPPGARLWAYMPFEWLQIDYSEMSKCQGYKYLLVTVCQLTGWTEAFLTRRATALEVRKTLLNHVIPRFDPPRSIDSDQGTHFTSPGLYFICGHDAYKALLLGWHGRCGVARVLPDVQVNTTLDSHQILNLGTYSHKLFTPLKGVRVKRAENPLVIRQTGFHSFIRGLIPGLGVAKLERAVVNISAELEKAANASLDAFQKLQREIDDIAEVTLQNRPVLDVMNAEVGGACAHIGEQCCFYINRSGLIEEDLQTIKDAAVVFHTVSLDHTLNFEDLLLDLGSWFTGLFCKIVKCIILFLFFLRVVWVMLQCAKCLCSAVTKGSTVCRRTQYLSLHLVNYCPKHF</sequence>
<proteinExistence type="predicted"/>
<dbReference type="Gene3D" id="1.10.340.70">
    <property type="match status" value="1"/>
</dbReference>
<dbReference type="GO" id="GO:0015074">
    <property type="term" value="P:DNA integration"/>
    <property type="evidence" value="ECO:0007669"/>
    <property type="project" value="InterPro"/>
</dbReference>
<keyword evidence="2" id="KW-0175">Coiled coil</keyword>
<evidence type="ECO:0000259" key="4">
    <source>
        <dbReference type="PROSITE" id="PS50994"/>
    </source>
</evidence>
<protein>
    <recommendedName>
        <fullName evidence="4">Integrase catalytic domain-containing protein</fullName>
    </recommendedName>
</protein>
<dbReference type="Gene3D" id="1.10.287.210">
    <property type="match status" value="1"/>
</dbReference>
<dbReference type="InterPro" id="IPR018154">
    <property type="entry name" value="TLV/ENV_coat_polyprotein"/>
</dbReference>
<evidence type="ECO:0000256" key="2">
    <source>
        <dbReference type="SAM" id="Coils"/>
    </source>
</evidence>
<dbReference type="Ensembl" id="ENSGAGT00000032349.1">
    <property type="protein sequence ID" value="ENSGAGP00000028480.1"/>
    <property type="gene ID" value="ENSGAGG00000020641.1"/>
</dbReference>
<dbReference type="InterPro" id="IPR001584">
    <property type="entry name" value="Integrase_cat-core"/>
</dbReference>
<name>A0A452IKI2_9SAUR</name>
<dbReference type="PANTHER" id="PTHR10424">
    <property type="entry name" value="VIRAL ENVELOPE PROTEIN"/>
    <property type="match status" value="1"/>
</dbReference>
<evidence type="ECO:0000313" key="5">
    <source>
        <dbReference type="Ensembl" id="ENSGAGP00000028480.1"/>
    </source>
</evidence>
<keyword evidence="3" id="KW-1133">Transmembrane helix</keyword>
<evidence type="ECO:0000313" key="6">
    <source>
        <dbReference type="Proteomes" id="UP000291020"/>
    </source>
</evidence>
<feature type="transmembrane region" description="Helical" evidence="3">
    <location>
        <begin position="359"/>
        <end position="381"/>
    </location>
</feature>
<dbReference type="SUPFAM" id="SSF53098">
    <property type="entry name" value="Ribonuclease H-like"/>
    <property type="match status" value="1"/>
</dbReference>
<dbReference type="Proteomes" id="UP000291020">
    <property type="component" value="Unassembled WGS sequence"/>
</dbReference>
<keyword evidence="3" id="KW-0472">Membrane</keyword>
<dbReference type="InterPro" id="IPR036397">
    <property type="entry name" value="RNaseH_sf"/>
</dbReference>
<dbReference type="SUPFAM" id="SSF58069">
    <property type="entry name" value="Virus ectodomain"/>
    <property type="match status" value="1"/>
</dbReference>
<evidence type="ECO:0000256" key="1">
    <source>
        <dbReference type="ARBA" id="ARBA00023157"/>
    </source>
</evidence>
<reference evidence="5" key="2">
    <citation type="submission" date="2025-08" db="UniProtKB">
        <authorList>
            <consortium name="Ensembl"/>
        </authorList>
    </citation>
    <scope>IDENTIFICATION</scope>
</reference>
<feature type="coiled-coil region" evidence="2">
    <location>
        <begin position="253"/>
        <end position="284"/>
    </location>
</feature>
<dbReference type="PANTHER" id="PTHR10424:SF73">
    <property type="entry name" value="ENDOGENOUS RETROVIRUS GROUP FC1 ENV POLYPROTEIN-RELATED"/>
    <property type="match status" value="1"/>
</dbReference>
<dbReference type="Pfam" id="PF00429">
    <property type="entry name" value="TLV_coat"/>
    <property type="match status" value="1"/>
</dbReference>
<dbReference type="AlphaFoldDB" id="A0A452IKI2"/>
<dbReference type="InterPro" id="IPR012337">
    <property type="entry name" value="RNaseH-like_sf"/>
</dbReference>
<evidence type="ECO:0000256" key="3">
    <source>
        <dbReference type="SAM" id="Phobius"/>
    </source>
</evidence>
<dbReference type="Gene3D" id="3.30.420.10">
    <property type="entry name" value="Ribonuclease H-like superfamily/Ribonuclease H"/>
    <property type="match status" value="1"/>
</dbReference>
<dbReference type="GO" id="GO:0003676">
    <property type="term" value="F:nucleic acid binding"/>
    <property type="evidence" value="ECO:0007669"/>
    <property type="project" value="InterPro"/>
</dbReference>
<keyword evidence="3" id="KW-0812">Transmembrane</keyword>